<protein>
    <recommendedName>
        <fullName evidence="1">Serine aminopeptidase S33 domain-containing protein</fullName>
    </recommendedName>
</protein>
<dbReference type="SUPFAM" id="SSF53474">
    <property type="entry name" value="alpha/beta-Hydrolases"/>
    <property type="match status" value="1"/>
</dbReference>
<dbReference type="EMBL" id="CP017834">
    <property type="protein sequence ID" value="APJ04540.1"/>
    <property type="molecule type" value="Genomic_DNA"/>
</dbReference>
<accession>A0A1L4D2W3</accession>
<feature type="domain" description="Serine aminopeptidase S33" evidence="1">
    <location>
        <begin position="35"/>
        <end position="275"/>
    </location>
</feature>
<evidence type="ECO:0000259" key="1">
    <source>
        <dbReference type="Pfam" id="PF12146"/>
    </source>
</evidence>
<evidence type="ECO:0000313" key="3">
    <source>
        <dbReference type="Proteomes" id="UP000184731"/>
    </source>
</evidence>
<reference evidence="2 3" key="1">
    <citation type="submission" date="2016-10" db="EMBL/GenBank/DDBJ databases">
        <title>Silvanigrella aquatica sp. nov., isolated from a freshwater lake located in the Black Forest, Germany, description of Silvanigrellaceae fam. nov., Silvanigrellales ord. nov., reclassification of the order Bdellovibrionales in the class Oligoflexia, reclassification of the families Bacteriovoracaceae and Halobacteriovoraceae in the new order Bacteriovoracales ord. nov., and reclassification of the family Pseudobacteriovoracaceae in the order Oligoflexiales.</title>
        <authorList>
            <person name="Hahn M.W."/>
            <person name="Schmidt J."/>
            <person name="Koll U."/>
            <person name="Rohde M."/>
            <person name="Verbag S."/>
            <person name="Pitt A."/>
            <person name="Nakai R."/>
            <person name="Naganuma T."/>
            <person name="Lang E."/>
        </authorList>
    </citation>
    <scope>NUCLEOTIDE SEQUENCE [LARGE SCALE GENOMIC DNA]</scope>
    <source>
        <strain evidence="2 3">MWH-Nonnen-W8red</strain>
    </source>
</reference>
<dbReference type="InterPro" id="IPR022742">
    <property type="entry name" value="Hydrolase_4"/>
</dbReference>
<dbReference type="Pfam" id="PF12146">
    <property type="entry name" value="Hydrolase_4"/>
    <property type="match status" value="1"/>
</dbReference>
<dbReference type="Gene3D" id="3.40.50.1820">
    <property type="entry name" value="alpha/beta hydrolase"/>
    <property type="match status" value="1"/>
</dbReference>
<name>A0A1L4D2W3_9BACT</name>
<organism evidence="2 3">
    <name type="scientific">Silvanigrella aquatica</name>
    <dbReference type="NCBI Taxonomy" id="1915309"/>
    <lineage>
        <taxon>Bacteria</taxon>
        <taxon>Pseudomonadati</taxon>
        <taxon>Bdellovibrionota</taxon>
        <taxon>Oligoflexia</taxon>
        <taxon>Silvanigrellales</taxon>
        <taxon>Silvanigrellaceae</taxon>
        <taxon>Silvanigrella</taxon>
    </lineage>
</organism>
<sequence length="293" mass="32891">MFQERAEIIKSFDENELFFRVYTPAKRVQQESNLEGVVLAVHGFGEHSGRYSHVAKTVCAKNLAFAIFDIRGHGKSGPVRGDAENLHAMVLDVIFMINYVKQILGFTKQKNSFFGIMGHSFGSLLVTYAAAHLADSCPPLFLSSPCYGVKEEIPIWKRFLADKVSKYLPKILAPIGILPEKLSNNPENNQAAKDDELNLKYITARMGNTFLSAVEEKKIIQAIRLISAPVTIVAAEDDKLVKLEVTKKCVPYFSHNDSSFKVIQGAGHEIFNETEQYRSQALSDLIHWIDKRN</sequence>
<dbReference type="Proteomes" id="UP000184731">
    <property type="component" value="Chromosome"/>
</dbReference>
<dbReference type="InterPro" id="IPR029058">
    <property type="entry name" value="AB_hydrolase_fold"/>
</dbReference>
<dbReference type="STRING" id="1915309.AXG55_11740"/>
<dbReference type="PANTHER" id="PTHR11614">
    <property type="entry name" value="PHOSPHOLIPASE-RELATED"/>
    <property type="match status" value="1"/>
</dbReference>
<dbReference type="AlphaFoldDB" id="A0A1L4D2W3"/>
<gene>
    <name evidence="2" type="ORF">AXG55_11740</name>
</gene>
<dbReference type="OrthoDB" id="5290584at2"/>
<dbReference type="RefSeq" id="WP_148698287.1">
    <property type="nucleotide sequence ID" value="NZ_CP017834.1"/>
</dbReference>
<keyword evidence="3" id="KW-1185">Reference proteome</keyword>
<dbReference type="KEGG" id="saqi:AXG55_11740"/>
<evidence type="ECO:0000313" key="2">
    <source>
        <dbReference type="EMBL" id="APJ04540.1"/>
    </source>
</evidence>
<dbReference type="InterPro" id="IPR051044">
    <property type="entry name" value="MAG_DAG_Lipase"/>
</dbReference>
<proteinExistence type="predicted"/>